<name>A0A1J5RYQ1_9ZZZZ</name>
<organism evidence="1">
    <name type="scientific">mine drainage metagenome</name>
    <dbReference type="NCBI Taxonomy" id="410659"/>
    <lineage>
        <taxon>unclassified sequences</taxon>
        <taxon>metagenomes</taxon>
        <taxon>ecological metagenomes</taxon>
    </lineage>
</organism>
<gene>
    <name evidence="1" type="ORF">GALL_207660</name>
</gene>
<evidence type="ECO:0008006" key="2">
    <source>
        <dbReference type="Google" id="ProtNLM"/>
    </source>
</evidence>
<comment type="caution">
    <text evidence="1">The sequence shown here is derived from an EMBL/GenBank/DDBJ whole genome shotgun (WGS) entry which is preliminary data.</text>
</comment>
<evidence type="ECO:0000313" key="1">
    <source>
        <dbReference type="EMBL" id="OIQ97212.1"/>
    </source>
</evidence>
<dbReference type="EMBL" id="MLJW01000136">
    <property type="protein sequence ID" value="OIQ97212.1"/>
    <property type="molecule type" value="Genomic_DNA"/>
</dbReference>
<protein>
    <recommendedName>
        <fullName evidence="2">DUF4054 domain-containing protein</fullName>
    </recommendedName>
</protein>
<reference evidence="1" key="1">
    <citation type="submission" date="2016-10" db="EMBL/GenBank/DDBJ databases">
        <title>Sequence of Gallionella enrichment culture.</title>
        <authorList>
            <person name="Poehlein A."/>
            <person name="Muehling M."/>
            <person name="Daniel R."/>
        </authorList>
    </citation>
    <scope>NUCLEOTIDE SEQUENCE</scope>
</reference>
<accession>A0A1J5RYQ1</accession>
<dbReference type="AlphaFoldDB" id="A0A1J5RYQ1"/>
<proteinExistence type="predicted"/>
<sequence>MGVVAFDYGAWSARYPELAAGVPQSQATLYFAEACLYCDNTPASPVADDSPGGQRALFLNMITAHIAALTASTLVGRVLEAEEGSVLVKTENQYPPGSAQWWQQSRYGAAFWAASQQFRAMRYVP</sequence>
<dbReference type="Pfam" id="PF13262">
    <property type="entry name" value="DUF4054"/>
    <property type="match status" value="1"/>
</dbReference>
<dbReference type="InterPro" id="IPR025127">
    <property type="entry name" value="DUF4054"/>
</dbReference>